<accession>A0A3A8JG78</accession>
<dbReference type="Proteomes" id="UP000268313">
    <property type="component" value="Unassembled WGS sequence"/>
</dbReference>
<feature type="transmembrane region" description="Helical" evidence="6">
    <location>
        <begin position="35"/>
        <end position="54"/>
    </location>
</feature>
<dbReference type="OrthoDB" id="9793828at2"/>
<dbReference type="CDD" id="cd10432">
    <property type="entry name" value="BI-1-like_bacterial"/>
    <property type="match status" value="1"/>
</dbReference>
<dbReference type="InterPro" id="IPR006214">
    <property type="entry name" value="Bax_inhibitor_1-related"/>
</dbReference>
<evidence type="ECO:0000256" key="3">
    <source>
        <dbReference type="ARBA" id="ARBA00022692"/>
    </source>
</evidence>
<keyword evidence="4 6" id="KW-1133">Transmembrane helix</keyword>
<dbReference type="PANTHER" id="PTHR23291">
    <property type="entry name" value="BAX INHIBITOR-RELATED"/>
    <property type="match status" value="1"/>
</dbReference>
<feature type="transmembrane region" description="Helical" evidence="6">
    <location>
        <begin position="90"/>
        <end position="114"/>
    </location>
</feature>
<comment type="similarity">
    <text evidence="2 6">Belongs to the BI1 family.</text>
</comment>
<feature type="transmembrane region" description="Helical" evidence="6">
    <location>
        <begin position="66"/>
        <end position="84"/>
    </location>
</feature>
<dbReference type="GO" id="GO:0005886">
    <property type="term" value="C:plasma membrane"/>
    <property type="evidence" value="ECO:0007669"/>
    <property type="project" value="TreeGrafter"/>
</dbReference>
<evidence type="ECO:0000256" key="5">
    <source>
        <dbReference type="ARBA" id="ARBA00023136"/>
    </source>
</evidence>
<comment type="caution">
    <text evidence="7">The sequence shown here is derived from an EMBL/GenBank/DDBJ whole genome shotgun (WGS) entry which is preliminary data.</text>
</comment>
<dbReference type="Pfam" id="PF01027">
    <property type="entry name" value="Bax1-I"/>
    <property type="match status" value="1"/>
</dbReference>
<sequence>MAWESSGGWQSGQAGAVDDVLVQESQRAFMSRVHGWMFAGLALTGVMAMVTLANEALLRIAVQNRMALFLVELGVVFGLSILAPRLSGPVAAAMFLGYAALTGVTLSVIFLIYTAGSIAQVFFITSATYGAMAVYGTVTKKDLSGWRTFLFMGLIGILIAGVVNFFVQSSALSFVSACAGVLVFAGLTAYDTQKLREYHAGTGFQSTATVSIVGALTLYLDFINLFLSLLRLLGKRRD</sequence>
<evidence type="ECO:0000313" key="7">
    <source>
        <dbReference type="EMBL" id="RKG94732.1"/>
    </source>
</evidence>
<feature type="transmembrane region" description="Helical" evidence="6">
    <location>
        <begin position="210"/>
        <end position="233"/>
    </location>
</feature>
<feature type="transmembrane region" description="Helical" evidence="6">
    <location>
        <begin position="172"/>
        <end position="190"/>
    </location>
</feature>
<keyword evidence="5 6" id="KW-0472">Membrane</keyword>
<dbReference type="RefSeq" id="WP_120607994.1">
    <property type="nucleotide sequence ID" value="NZ_JABFJX010000213.1"/>
</dbReference>
<evidence type="ECO:0000256" key="2">
    <source>
        <dbReference type="ARBA" id="ARBA00010350"/>
    </source>
</evidence>
<feature type="transmembrane region" description="Helical" evidence="6">
    <location>
        <begin position="121"/>
        <end position="138"/>
    </location>
</feature>
<name>A0A3A8JG78_9BACT</name>
<gene>
    <name evidence="7" type="ORF">D7X32_41265</name>
</gene>
<comment type="subcellular location">
    <subcellularLocation>
        <location evidence="1">Membrane</location>
        <topology evidence="1">Multi-pass membrane protein</topology>
    </subcellularLocation>
</comment>
<evidence type="ECO:0000256" key="1">
    <source>
        <dbReference type="ARBA" id="ARBA00004141"/>
    </source>
</evidence>
<organism evidence="7 8">
    <name type="scientific">Corallococcus carmarthensis</name>
    <dbReference type="NCBI Taxonomy" id="2316728"/>
    <lineage>
        <taxon>Bacteria</taxon>
        <taxon>Pseudomonadati</taxon>
        <taxon>Myxococcota</taxon>
        <taxon>Myxococcia</taxon>
        <taxon>Myxococcales</taxon>
        <taxon>Cystobacterineae</taxon>
        <taxon>Myxococcaceae</taxon>
        <taxon>Corallococcus</taxon>
    </lineage>
</organism>
<proteinExistence type="inferred from homology"/>
<evidence type="ECO:0000313" key="8">
    <source>
        <dbReference type="Proteomes" id="UP000268313"/>
    </source>
</evidence>
<reference evidence="8" key="1">
    <citation type="submission" date="2018-09" db="EMBL/GenBank/DDBJ databases">
        <authorList>
            <person name="Livingstone P.G."/>
            <person name="Whitworth D.E."/>
        </authorList>
    </citation>
    <scope>NUCLEOTIDE SEQUENCE [LARGE SCALE GENOMIC DNA]</scope>
    <source>
        <strain evidence="8">CA043D</strain>
    </source>
</reference>
<evidence type="ECO:0000256" key="6">
    <source>
        <dbReference type="RuleBase" id="RU004379"/>
    </source>
</evidence>
<protein>
    <submittedName>
        <fullName evidence="7">Bax inhibitor-1/YccA family protein</fullName>
    </submittedName>
</protein>
<dbReference type="EMBL" id="RAWE01000310">
    <property type="protein sequence ID" value="RKG94732.1"/>
    <property type="molecule type" value="Genomic_DNA"/>
</dbReference>
<dbReference type="PANTHER" id="PTHR23291:SF50">
    <property type="entry name" value="PROTEIN LIFEGUARD 4"/>
    <property type="match status" value="1"/>
</dbReference>
<keyword evidence="3 6" id="KW-0812">Transmembrane</keyword>
<dbReference type="AlphaFoldDB" id="A0A3A8JG78"/>
<evidence type="ECO:0000256" key="4">
    <source>
        <dbReference type="ARBA" id="ARBA00022989"/>
    </source>
</evidence>
<feature type="transmembrane region" description="Helical" evidence="6">
    <location>
        <begin position="144"/>
        <end position="167"/>
    </location>
</feature>
<keyword evidence="8" id="KW-1185">Reference proteome</keyword>